<feature type="domain" description="AB hydrolase-1" evidence="1">
    <location>
        <begin position="286"/>
        <end position="502"/>
    </location>
</feature>
<reference evidence="2" key="1">
    <citation type="submission" date="2021-01" db="EMBL/GenBank/DDBJ databases">
        <authorList>
            <person name="Corre E."/>
            <person name="Pelletier E."/>
            <person name="Niang G."/>
            <person name="Scheremetjew M."/>
            <person name="Finn R."/>
            <person name="Kale V."/>
            <person name="Holt S."/>
            <person name="Cochrane G."/>
            <person name="Meng A."/>
            <person name="Brown T."/>
            <person name="Cohen L."/>
        </authorList>
    </citation>
    <scope>NUCLEOTIDE SEQUENCE</scope>
    <source>
        <strain evidence="2">SAG 36.94</strain>
    </source>
</reference>
<dbReference type="PANTHER" id="PTHR22753">
    <property type="entry name" value="TRANSMEMBRANE PROTEIN 68"/>
    <property type="match status" value="1"/>
</dbReference>
<dbReference type="InterPro" id="IPR013024">
    <property type="entry name" value="GGCT-like"/>
</dbReference>
<dbReference type="InterPro" id="IPR000073">
    <property type="entry name" value="AB_hydrolase_1"/>
</dbReference>
<dbReference type="GO" id="GO:0016020">
    <property type="term" value="C:membrane"/>
    <property type="evidence" value="ECO:0007669"/>
    <property type="project" value="TreeGrafter"/>
</dbReference>
<evidence type="ECO:0000313" key="2">
    <source>
        <dbReference type="EMBL" id="CAD9233094.1"/>
    </source>
</evidence>
<dbReference type="Gene3D" id="3.10.490.10">
    <property type="entry name" value="Gamma-glutamyl cyclotransferase-like"/>
    <property type="match status" value="1"/>
</dbReference>
<proteinExistence type="predicted"/>
<dbReference type="EMBL" id="HBGH01009333">
    <property type="protein sequence ID" value="CAD9233094.1"/>
    <property type="molecule type" value="Transcribed_RNA"/>
</dbReference>
<accession>A0A7S1TD49</accession>
<dbReference type="InterPro" id="IPR029058">
    <property type="entry name" value="AB_hydrolase_fold"/>
</dbReference>
<protein>
    <recommendedName>
        <fullName evidence="1">AB hydrolase-1 domain-containing protein</fullName>
    </recommendedName>
</protein>
<dbReference type="Pfam" id="PF12697">
    <property type="entry name" value="Abhydrolase_6"/>
    <property type="match status" value="1"/>
</dbReference>
<name>A0A7S1TD49_9RHOD</name>
<gene>
    <name evidence="2" type="ORF">CCAE0312_LOCUS5179</name>
</gene>
<dbReference type="CDD" id="cd06661">
    <property type="entry name" value="GGCT_like"/>
    <property type="match status" value="1"/>
</dbReference>
<dbReference type="Gene3D" id="3.40.50.1820">
    <property type="entry name" value="alpha/beta hydrolase"/>
    <property type="match status" value="1"/>
</dbReference>
<dbReference type="AlphaFoldDB" id="A0A7S1TD49"/>
<organism evidence="2">
    <name type="scientific">Compsopogon caeruleus</name>
    <dbReference type="NCBI Taxonomy" id="31354"/>
    <lineage>
        <taxon>Eukaryota</taxon>
        <taxon>Rhodophyta</taxon>
        <taxon>Compsopogonophyceae</taxon>
        <taxon>Compsopogonales</taxon>
        <taxon>Compsopogonaceae</taxon>
        <taxon>Compsopogon</taxon>
    </lineage>
</organism>
<dbReference type="SUPFAM" id="SSF53474">
    <property type="entry name" value="alpha/beta-Hydrolases"/>
    <property type="match status" value="1"/>
</dbReference>
<dbReference type="PANTHER" id="PTHR22753:SF14">
    <property type="entry name" value="MONOACYLGLYCEROL_DIACYLGLYCEROL O-ACYLTRANSFERASE"/>
    <property type="match status" value="1"/>
</dbReference>
<evidence type="ECO:0000259" key="1">
    <source>
        <dbReference type="Pfam" id="PF12697"/>
    </source>
</evidence>
<sequence>MRGFGMERNVLASLGFLPQFPCMMNHGHHRFPLDTEVRVSVRTMMTARQEIGSGEEGTVQYFAYGSNLNPSVLGSSAPFLSPRRVDILDWRPAKLVGYELQFYRTGLPLEPAFANVEISKSDDGEESWWSGEVHGVVFRMSWDAFWRRLWPSEGWPRVADVDVNLYDGKIVQRVKIFTWKPVLSGECAPSTRYARLVIDGARARGLMPEYVSFLLRRTEILRSGIDEGVYSRIFSPQGRLDSKLEEFANYGHFRSGRIRILPLHREKGKRNRTLVYFPGLDGTGLGILPHVSELEKTFDIWTLIIPQRDNLSWDDLLDTVRREMSQLPETCVIIGESMGAAIALALISRFGTIARSLVVVNTATSFSRSTTARLLSTVAFTPSVAYRVTLAAALPVIFDVPYAFSGFRDYPRALDALTKVIMSEDFLPQDALKHRLGYIRAACEELDDRRLRNITTPIQTVATRNDGILPSVDEARRLHSLIGRASLEPIVLNFGGHCCVLDDRFPLSQILQKMEKVTSPYTRTP</sequence>